<sequence length="480" mass="52834">MEIPKQMQLRGKGEDRAGEQKTKGEEKITAFYFVGAGLFEREQSGGFEVPFITCRLEPLASKTAPQAQKNCFDKAEVKGLSGGILVATRLHSAVVEWLSLATNELVLRQLELHGLGHIQELALAIPEEDLLAVLLTSKPLSENDGTVKLCFYKMSTQSAHRMAREPVIQVSIPMGRILNFEMDICGSKIALLVTYPAGVMSLVLIYDWKEGRLLLEIPGSHSAVTFLSPDVLLLVQIPTGTLELWTIQDNVPEGTVGPEMSLKLPRLANPTHMYAIFGADANPKGRGSPSSQEPFDSSFIDSIVVFQLFILGDDDNGSGAEMFLVLSRRALLQLLPPDEKEVSWREWGPPICHWLEKNATNTWSPTVCGQRFAFAGPSLRNIRLLDFNPYTHSKLARNQRDATGEEPTVCTASGENIQMVGDLTSALFGEEVCSQLGCVVADFPAETDYNAVSIDGKWIVGIKDTSDADRKVSFDVWHLE</sequence>
<protein>
    <submittedName>
        <fullName evidence="2">Uncharacterized protein</fullName>
    </submittedName>
</protein>
<reference evidence="2" key="1">
    <citation type="submission" date="2023-03" db="EMBL/GenBank/DDBJ databases">
        <title>Massive genome expansion in bonnet fungi (Mycena s.s.) driven by repeated elements and novel gene families across ecological guilds.</title>
        <authorList>
            <consortium name="Lawrence Berkeley National Laboratory"/>
            <person name="Harder C.B."/>
            <person name="Miyauchi S."/>
            <person name="Viragh M."/>
            <person name="Kuo A."/>
            <person name="Thoen E."/>
            <person name="Andreopoulos B."/>
            <person name="Lu D."/>
            <person name="Skrede I."/>
            <person name="Drula E."/>
            <person name="Henrissat B."/>
            <person name="Morin E."/>
            <person name="Kohler A."/>
            <person name="Barry K."/>
            <person name="LaButti K."/>
            <person name="Morin E."/>
            <person name="Salamov A."/>
            <person name="Lipzen A."/>
            <person name="Mereny Z."/>
            <person name="Hegedus B."/>
            <person name="Baldrian P."/>
            <person name="Stursova M."/>
            <person name="Weitz H."/>
            <person name="Taylor A."/>
            <person name="Grigoriev I.V."/>
            <person name="Nagy L.G."/>
            <person name="Martin F."/>
            <person name="Kauserud H."/>
        </authorList>
    </citation>
    <scope>NUCLEOTIDE SEQUENCE</scope>
    <source>
        <strain evidence="2">CBHHK182m</strain>
    </source>
</reference>
<evidence type="ECO:0000313" key="2">
    <source>
        <dbReference type="EMBL" id="KAJ7771505.1"/>
    </source>
</evidence>
<dbReference type="AlphaFoldDB" id="A0AAD7JVX2"/>
<dbReference type="Proteomes" id="UP001215598">
    <property type="component" value="Unassembled WGS sequence"/>
</dbReference>
<gene>
    <name evidence="2" type="ORF">B0H16DRAFT_1685498</name>
</gene>
<proteinExistence type="predicted"/>
<feature type="compositionally biased region" description="Basic and acidic residues" evidence="1">
    <location>
        <begin position="11"/>
        <end position="22"/>
    </location>
</feature>
<evidence type="ECO:0000256" key="1">
    <source>
        <dbReference type="SAM" id="MobiDB-lite"/>
    </source>
</evidence>
<accession>A0AAD7JVX2</accession>
<organism evidence="2 3">
    <name type="scientific">Mycena metata</name>
    <dbReference type="NCBI Taxonomy" id="1033252"/>
    <lineage>
        <taxon>Eukaryota</taxon>
        <taxon>Fungi</taxon>
        <taxon>Dikarya</taxon>
        <taxon>Basidiomycota</taxon>
        <taxon>Agaricomycotina</taxon>
        <taxon>Agaricomycetes</taxon>
        <taxon>Agaricomycetidae</taxon>
        <taxon>Agaricales</taxon>
        <taxon>Marasmiineae</taxon>
        <taxon>Mycenaceae</taxon>
        <taxon>Mycena</taxon>
    </lineage>
</organism>
<name>A0AAD7JVX2_9AGAR</name>
<dbReference type="EMBL" id="JARKIB010000015">
    <property type="protein sequence ID" value="KAJ7771505.1"/>
    <property type="molecule type" value="Genomic_DNA"/>
</dbReference>
<evidence type="ECO:0000313" key="3">
    <source>
        <dbReference type="Proteomes" id="UP001215598"/>
    </source>
</evidence>
<comment type="caution">
    <text evidence="2">The sequence shown here is derived from an EMBL/GenBank/DDBJ whole genome shotgun (WGS) entry which is preliminary data.</text>
</comment>
<feature type="region of interest" description="Disordered" evidence="1">
    <location>
        <begin position="1"/>
        <end position="22"/>
    </location>
</feature>
<keyword evidence="3" id="KW-1185">Reference proteome</keyword>